<dbReference type="Proteomes" id="UP000269883">
    <property type="component" value="Chromosome"/>
</dbReference>
<keyword evidence="6" id="KW-1133">Transmembrane helix</keyword>
<evidence type="ECO:0000313" key="10">
    <source>
        <dbReference type="EMBL" id="BBD08109.1"/>
    </source>
</evidence>
<evidence type="ECO:0000259" key="8">
    <source>
        <dbReference type="PROSITE" id="PS50113"/>
    </source>
</evidence>
<evidence type="ECO:0000259" key="7">
    <source>
        <dbReference type="PROSITE" id="PS50111"/>
    </source>
</evidence>
<dbReference type="InterPro" id="IPR003660">
    <property type="entry name" value="HAMP_dom"/>
</dbReference>
<evidence type="ECO:0000256" key="4">
    <source>
        <dbReference type="PROSITE-ProRule" id="PRU00284"/>
    </source>
</evidence>
<dbReference type="FunFam" id="1.10.287.950:FF:000001">
    <property type="entry name" value="Methyl-accepting chemotaxis sensory transducer"/>
    <property type="match status" value="1"/>
</dbReference>
<organism evidence="10 11">
    <name type="scientific">Desulfovibrio ferrophilus</name>
    <dbReference type="NCBI Taxonomy" id="241368"/>
    <lineage>
        <taxon>Bacteria</taxon>
        <taxon>Pseudomonadati</taxon>
        <taxon>Thermodesulfobacteriota</taxon>
        <taxon>Desulfovibrionia</taxon>
        <taxon>Desulfovibrionales</taxon>
        <taxon>Desulfovibrionaceae</taxon>
        <taxon>Desulfovibrio</taxon>
    </lineage>
</organism>
<dbReference type="SMART" id="SM00283">
    <property type="entry name" value="MA"/>
    <property type="match status" value="1"/>
</dbReference>
<evidence type="ECO:0000256" key="1">
    <source>
        <dbReference type="ARBA" id="ARBA00004370"/>
    </source>
</evidence>
<dbReference type="PROSITE" id="PS50111">
    <property type="entry name" value="CHEMOTAXIS_TRANSDUC_2"/>
    <property type="match status" value="1"/>
</dbReference>
<keyword evidence="5" id="KW-0175">Coiled coil</keyword>
<comment type="similarity">
    <text evidence="3">Belongs to the methyl-accepting chemotaxis (MCP) protein family.</text>
</comment>
<feature type="domain" description="PAC" evidence="8">
    <location>
        <begin position="340"/>
        <end position="392"/>
    </location>
</feature>
<dbReference type="GO" id="GO:0007165">
    <property type="term" value="P:signal transduction"/>
    <property type="evidence" value="ECO:0007669"/>
    <property type="project" value="UniProtKB-KW"/>
</dbReference>
<protein>
    <submittedName>
        <fullName evidence="10">Sensory box protein</fullName>
    </submittedName>
</protein>
<keyword evidence="6" id="KW-0472">Membrane</keyword>
<dbReference type="Gene3D" id="6.10.340.10">
    <property type="match status" value="1"/>
</dbReference>
<dbReference type="InterPro" id="IPR004089">
    <property type="entry name" value="MCPsignal_dom"/>
</dbReference>
<dbReference type="EMBL" id="AP017378">
    <property type="protein sequence ID" value="BBD08109.1"/>
    <property type="molecule type" value="Genomic_DNA"/>
</dbReference>
<evidence type="ECO:0000259" key="9">
    <source>
        <dbReference type="PROSITE" id="PS50885"/>
    </source>
</evidence>
<keyword evidence="6" id="KW-0812">Transmembrane</keyword>
<dbReference type="GO" id="GO:0006935">
    <property type="term" value="P:chemotaxis"/>
    <property type="evidence" value="ECO:0007669"/>
    <property type="project" value="InterPro"/>
</dbReference>
<dbReference type="PRINTS" id="PR00260">
    <property type="entry name" value="CHEMTRNSDUCR"/>
</dbReference>
<evidence type="ECO:0000256" key="2">
    <source>
        <dbReference type="ARBA" id="ARBA00023224"/>
    </source>
</evidence>
<evidence type="ECO:0000313" key="11">
    <source>
        <dbReference type="Proteomes" id="UP000269883"/>
    </source>
</evidence>
<dbReference type="PANTHER" id="PTHR32089">
    <property type="entry name" value="METHYL-ACCEPTING CHEMOTAXIS PROTEIN MCPB"/>
    <property type="match status" value="1"/>
</dbReference>
<dbReference type="OrthoDB" id="9816383at2"/>
<dbReference type="PROSITE" id="PS50885">
    <property type="entry name" value="HAMP"/>
    <property type="match status" value="1"/>
</dbReference>
<dbReference type="Gene3D" id="1.10.287.950">
    <property type="entry name" value="Methyl-accepting chemotaxis protein"/>
    <property type="match status" value="1"/>
</dbReference>
<dbReference type="Pfam" id="PF00015">
    <property type="entry name" value="MCPsignal"/>
    <property type="match status" value="1"/>
</dbReference>
<dbReference type="AlphaFoldDB" id="A0A2Z6AXY9"/>
<gene>
    <name evidence="10" type="ORF">DFE_1383</name>
</gene>
<feature type="domain" description="HAMP" evidence="9">
    <location>
        <begin position="216"/>
        <end position="268"/>
    </location>
</feature>
<dbReference type="SUPFAM" id="SSF55785">
    <property type="entry name" value="PYP-like sensor domain (PAS domain)"/>
    <property type="match status" value="1"/>
</dbReference>
<keyword evidence="2 4" id="KW-0807">Transducer</keyword>
<feature type="coiled-coil region" evidence="5">
    <location>
        <begin position="383"/>
        <end position="435"/>
    </location>
</feature>
<dbReference type="Gene3D" id="3.30.450.20">
    <property type="entry name" value="PAS domain"/>
    <property type="match status" value="1"/>
</dbReference>
<comment type="subcellular location">
    <subcellularLocation>
        <location evidence="1">Membrane</location>
    </subcellularLocation>
</comment>
<evidence type="ECO:0000256" key="3">
    <source>
        <dbReference type="ARBA" id="ARBA00029447"/>
    </source>
</evidence>
<dbReference type="PANTHER" id="PTHR32089:SF112">
    <property type="entry name" value="LYSOZYME-LIKE PROTEIN-RELATED"/>
    <property type="match status" value="1"/>
</dbReference>
<name>A0A2Z6AXY9_9BACT</name>
<dbReference type="Pfam" id="PF08448">
    <property type="entry name" value="PAS_4"/>
    <property type="match status" value="1"/>
</dbReference>
<keyword evidence="11" id="KW-1185">Reference proteome</keyword>
<evidence type="ECO:0000256" key="5">
    <source>
        <dbReference type="SAM" id="Coils"/>
    </source>
</evidence>
<dbReference type="PROSITE" id="PS50113">
    <property type="entry name" value="PAC"/>
    <property type="match status" value="1"/>
</dbReference>
<feature type="transmembrane region" description="Helical" evidence="6">
    <location>
        <begin position="192"/>
        <end position="215"/>
    </location>
</feature>
<dbReference type="InterPro" id="IPR004090">
    <property type="entry name" value="Chemotax_Me-accpt_rcpt"/>
</dbReference>
<sequence>MINSIKSHLILGFSSLCAISLAIALFGFIEIKSIGESADVLTTRCTQLIISVKNLEIQALQLRIHEKEYAQNVKSPTTRAQSKQYFNQTMQALLKDLDYAEPLAASLNVVSTEQRQQFREIRVRFENYHNHFLSISQQLAANGTTGDIAIQQLFAPLDKDIESIIEALDKAKIDIAILDSTVDQLNAQNQHAMFVFAALTLAALLVALLALTLTLKAVGRPVKHIVSLASQVAGGDLNARNEEAMPREMMLIRSALEQMVHELKFRIGSAEGVLDNLPMPFLMVDAKERVVRTNQACLDMLELDGPVQAQYGLKLGEVFYNDPTRQTAVGKSIHHGEKFVNLSVQIAGHKGGSLDVLANVFPLHDLDGECIGGVCIYLDMTANKQQERQIIEQNQAITRTAEQAGRISMETAAAAEELSAQIEQTSRGAEQQSQRTQEAATALEQMSASVIEIARNSGLSAEYAKEASAKAQSGRDSMEVTLTSMTRLSEQSAELKTSLTNLGVQAESIGSVMDVISDIADQTNLLALNAAIEAARAGDAGRGFAVVADEVRKLAEKTTIATKEVGDAVGRIQQETNHNIQAMEDTLTSINESSGYAEQAGSALREIVDIVGTTTEQILSIAAASEEQSAAVEEISHSMEDINGISGESANSMVQASQAVMELSQLTHDLNTVIDGLRS</sequence>
<evidence type="ECO:0000256" key="6">
    <source>
        <dbReference type="SAM" id="Phobius"/>
    </source>
</evidence>
<reference evidence="10 11" key="1">
    <citation type="journal article" date="2018" name="Sci. Adv.">
        <title>Multi-heme cytochromes provide a pathway for survival in energy-limited environments.</title>
        <authorList>
            <person name="Deng X."/>
            <person name="Dohmae N."/>
            <person name="Nealson K.H."/>
            <person name="Hashimoto K."/>
            <person name="Okamoto A."/>
        </authorList>
    </citation>
    <scope>NUCLEOTIDE SEQUENCE [LARGE SCALE GENOMIC DNA]</scope>
    <source>
        <strain evidence="10 11">IS5</strain>
    </source>
</reference>
<dbReference type="InterPro" id="IPR035965">
    <property type="entry name" value="PAS-like_dom_sf"/>
</dbReference>
<dbReference type="GO" id="GO:0004888">
    <property type="term" value="F:transmembrane signaling receptor activity"/>
    <property type="evidence" value="ECO:0007669"/>
    <property type="project" value="InterPro"/>
</dbReference>
<dbReference type="InterPro" id="IPR000700">
    <property type="entry name" value="PAS-assoc_C"/>
</dbReference>
<proteinExistence type="inferred from homology"/>
<dbReference type="SUPFAM" id="SSF58104">
    <property type="entry name" value="Methyl-accepting chemotaxis protein (MCP) signaling domain"/>
    <property type="match status" value="1"/>
</dbReference>
<accession>A0A2Z6AXY9</accession>
<dbReference type="InterPro" id="IPR013656">
    <property type="entry name" value="PAS_4"/>
</dbReference>
<dbReference type="CDD" id="cd11386">
    <property type="entry name" value="MCP_signal"/>
    <property type="match status" value="1"/>
</dbReference>
<dbReference type="KEGG" id="dfl:DFE_1383"/>
<feature type="domain" description="Methyl-accepting transducer" evidence="7">
    <location>
        <begin position="407"/>
        <end position="643"/>
    </location>
</feature>
<dbReference type="RefSeq" id="WP_126377940.1">
    <property type="nucleotide sequence ID" value="NZ_AP017378.1"/>
</dbReference>
<dbReference type="GO" id="GO:0016020">
    <property type="term" value="C:membrane"/>
    <property type="evidence" value="ECO:0007669"/>
    <property type="project" value="UniProtKB-SubCell"/>
</dbReference>